<dbReference type="Gene3D" id="3.40.50.2300">
    <property type="match status" value="1"/>
</dbReference>
<evidence type="ECO:0000256" key="5">
    <source>
        <dbReference type="ARBA" id="ARBA00023163"/>
    </source>
</evidence>
<dbReference type="GO" id="GO:0000160">
    <property type="term" value="P:phosphorelay signal transduction system"/>
    <property type="evidence" value="ECO:0007669"/>
    <property type="project" value="UniProtKB-KW"/>
</dbReference>
<comment type="subcellular location">
    <subcellularLocation>
        <location evidence="1">Cytoplasm</location>
    </subcellularLocation>
</comment>
<dbReference type="PANTHER" id="PTHR35807:SF2">
    <property type="entry name" value="TRANSCRIPTIONAL ACTIVATOR DOMAIN"/>
    <property type="match status" value="1"/>
</dbReference>
<dbReference type="SUPFAM" id="SSF46894">
    <property type="entry name" value="C-terminal effector domain of the bipartite response regulators"/>
    <property type="match status" value="1"/>
</dbReference>
<dbReference type="Gene3D" id="1.10.10.10">
    <property type="entry name" value="Winged helix-like DNA-binding domain superfamily/Winged helix DNA-binding domain"/>
    <property type="match status" value="1"/>
</dbReference>
<evidence type="ECO:0000256" key="3">
    <source>
        <dbReference type="ARBA" id="ARBA00023015"/>
    </source>
</evidence>
<gene>
    <name evidence="8" type="ORF">N784_11985</name>
</gene>
<keyword evidence="2" id="KW-0902">Two-component regulatory system</keyword>
<feature type="modified residue" description="4-aspartylphosphate" evidence="6">
    <location>
        <position position="53"/>
    </location>
</feature>
<dbReference type="InterPro" id="IPR011006">
    <property type="entry name" value="CheY-like_superfamily"/>
</dbReference>
<dbReference type="PANTHER" id="PTHR35807">
    <property type="entry name" value="TRANSCRIPTIONAL REGULATOR REDD-RELATED"/>
    <property type="match status" value="1"/>
</dbReference>
<dbReference type="OrthoDB" id="9809318at2"/>
<dbReference type="SUPFAM" id="SSF52172">
    <property type="entry name" value="CheY-like"/>
    <property type="match status" value="1"/>
</dbReference>
<dbReference type="PROSITE" id="PS50110">
    <property type="entry name" value="RESPONSE_REGULATORY"/>
    <property type="match status" value="1"/>
</dbReference>
<evidence type="ECO:0000256" key="6">
    <source>
        <dbReference type="PROSITE-ProRule" id="PRU00169"/>
    </source>
</evidence>
<evidence type="ECO:0000256" key="1">
    <source>
        <dbReference type="ARBA" id="ARBA00004496"/>
    </source>
</evidence>
<evidence type="ECO:0000256" key="2">
    <source>
        <dbReference type="ARBA" id="ARBA00023012"/>
    </source>
</evidence>
<dbReference type="RefSeq" id="WP_052127354.1">
    <property type="nucleotide sequence ID" value="NZ_AVPG01000032.1"/>
</dbReference>
<keyword evidence="4" id="KW-0238">DNA-binding</keyword>
<evidence type="ECO:0000313" key="9">
    <source>
        <dbReference type="Proteomes" id="UP000030401"/>
    </source>
</evidence>
<keyword evidence="9" id="KW-1185">Reference proteome</keyword>
<dbReference type="GO" id="GO:0005737">
    <property type="term" value="C:cytoplasm"/>
    <property type="evidence" value="ECO:0007669"/>
    <property type="project" value="UniProtKB-SubCell"/>
</dbReference>
<dbReference type="Proteomes" id="UP000030401">
    <property type="component" value="Unassembled WGS sequence"/>
</dbReference>
<dbReference type="SMART" id="SM01043">
    <property type="entry name" value="BTAD"/>
    <property type="match status" value="1"/>
</dbReference>
<dbReference type="eggNOG" id="COG3947">
    <property type="taxonomic scope" value="Bacteria"/>
</dbReference>
<sequence length="388" mass="45230">MRAILVDDEKLALDYLKALIKKISAIEVIETCNNAIVAKEVIVQQEVDVVFLDITLPGKDGMQLAKEILQEKPELSIVFVTAHDSYAVKAYELNALDYLLKPIKIDRLKLTVERLKKKANLKLNNNMATNSELLRINVLGSFSFELDGGEREIILWRTKKTQELFLYLLFNRNQLVRKSTLIELLWPDIELGKANALLYTTVYNVRKNISMYKNHFMLLQSTLEGYVLDTENVVLDVDEWREKVSELPKLIESTVNQYEEAMNLYTGAYLQDYDYLWTEGERYKYEQQWLAVALQIAAFYVKQGKIKEAKQWYTRICADAPLVEEAYFALMKIFAAEKDHVSVHRQYQILENVLHEELDVAPSDEVQKWYLHWCTSTNDRNLQNAPQR</sequence>
<evidence type="ECO:0000259" key="7">
    <source>
        <dbReference type="PROSITE" id="PS50110"/>
    </source>
</evidence>
<reference evidence="8 9" key="1">
    <citation type="submission" date="2013-08" db="EMBL/GenBank/DDBJ databases">
        <authorList>
            <person name="Huang J."/>
            <person name="Wang G."/>
        </authorList>
    </citation>
    <scope>NUCLEOTIDE SEQUENCE [LARGE SCALE GENOMIC DNA]</scope>
    <source>
        <strain evidence="8 9">JSM 072002</strain>
    </source>
</reference>
<dbReference type="InterPro" id="IPR051677">
    <property type="entry name" value="AfsR-DnrI-RedD_regulator"/>
</dbReference>
<dbReference type="InterPro" id="IPR011990">
    <property type="entry name" value="TPR-like_helical_dom_sf"/>
</dbReference>
<dbReference type="GO" id="GO:0003677">
    <property type="term" value="F:DNA binding"/>
    <property type="evidence" value="ECO:0007669"/>
    <property type="project" value="UniProtKB-KW"/>
</dbReference>
<dbReference type="InterPro" id="IPR036388">
    <property type="entry name" value="WH-like_DNA-bd_sf"/>
</dbReference>
<evidence type="ECO:0000256" key="4">
    <source>
        <dbReference type="ARBA" id="ARBA00023125"/>
    </source>
</evidence>
<dbReference type="EMBL" id="AVPG01000032">
    <property type="protein sequence ID" value="KGX84726.1"/>
    <property type="molecule type" value="Genomic_DNA"/>
</dbReference>
<dbReference type="AlphaFoldDB" id="A0A0A5FVA6"/>
<dbReference type="InterPro" id="IPR005158">
    <property type="entry name" value="BTAD"/>
</dbReference>
<name>A0A0A5FVA6_9BACI</name>
<evidence type="ECO:0000313" key="8">
    <source>
        <dbReference type="EMBL" id="KGX84726.1"/>
    </source>
</evidence>
<protein>
    <recommendedName>
        <fullName evidence="7">Response regulatory domain-containing protein</fullName>
    </recommendedName>
</protein>
<proteinExistence type="predicted"/>
<keyword evidence="3" id="KW-0805">Transcription regulation</keyword>
<dbReference type="Pfam" id="PF03704">
    <property type="entry name" value="BTAD"/>
    <property type="match status" value="1"/>
</dbReference>
<keyword evidence="5" id="KW-0804">Transcription</keyword>
<dbReference type="GO" id="GO:0006355">
    <property type="term" value="P:regulation of DNA-templated transcription"/>
    <property type="evidence" value="ECO:0007669"/>
    <property type="project" value="InterPro"/>
</dbReference>
<dbReference type="STRING" id="1385512.N784_11985"/>
<dbReference type="Gene3D" id="1.25.40.10">
    <property type="entry name" value="Tetratricopeptide repeat domain"/>
    <property type="match status" value="1"/>
</dbReference>
<dbReference type="SUPFAM" id="SSF48452">
    <property type="entry name" value="TPR-like"/>
    <property type="match status" value="1"/>
</dbReference>
<dbReference type="InterPro" id="IPR001789">
    <property type="entry name" value="Sig_transdc_resp-reg_receiver"/>
</dbReference>
<accession>A0A0A5FVA6</accession>
<organism evidence="8 9">
    <name type="scientific">Pontibacillus litoralis JSM 072002</name>
    <dbReference type="NCBI Taxonomy" id="1385512"/>
    <lineage>
        <taxon>Bacteria</taxon>
        <taxon>Bacillati</taxon>
        <taxon>Bacillota</taxon>
        <taxon>Bacilli</taxon>
        <taxon>Bacillales</taxon>
        <taxon>Bacillaceae</taxon>
        <taxon>Pontibacillus</taxon>
    </lineage>
</organism>
<dbReference type="SMART" id="SM00448">
    <property type="entry name" value="REC"/>
    <property type="match status" value="1"/>
</dbReference>
<comment type="caution">
    <text evidence="8">The sequence shown here is derived from an EMBL/GenBank/DDBJ whole genome shotgun (WGS) entry which is preliminary data.</text>
</comment>
<keyword evidence="6" id="KW-0597">Phosphoprotein</keyword>
<dbReference type="InterPro" id="IPR016032">
    <property type="entry name" value="Sig_transdc_resp-reg_C-effctor"/>
</dbReference>
<feature type="domain" description="Response regulatory" evidence="7">
    <location>
        <begin position="2"/>
        <end position="116"/>
    </location>
</feature>
<dbReference type="Pfam" id="PF00072">
    <property type="entry name" value="Response_reg"/>
    <property type="match status" value="1"/>
</dbReference>